<keyword evidence="2" id="KW-1185">Reference proteome</keyword>
<organism evidence="1 2">
    <name type="scientific">Fusarium decemcellulare</name>
    <dbReference type="NCBI Taxonomy" id="57161"/>
    <lineage>
        <taxon>Eukaryota</taxon>
        <taxon>Fungi</taxon>
        <taxon>Dikarya</taxon>
        <taxon>Ascomycota</taxon>
        <taxon>Pezizomycotina</taxon>
        <taxon>Sordariomycetes</taxon>
        <taxon>Hypocreomycetidae</taxon>
        <taxon>Hypocreales</taxon>
        <taxon>Nectriaceae</taxon>
        <taxon>Fusarium</taxon>
        <taxon>Fusarium decemcellulare species complex</taxon>
    </lineage>
</organism>
<comment type="caution">
    <text evidence="1">The sequence shown here is derived from an EMBL/GenBank/DDBJ whole genome shotgun (WGS) entry which is preliminary data.</text>
</comment>
<proteinExistence type="predicted"/>
<dbReference type="EMBL" id="JANRMS010000238">
    <property type="protein sequence ID" value="KAJ3543576.1"/>
    <property type="molecule type" value="Genomic_DNA"/>
</dbReference>
<name>A0ACC1SNS9_9HYPO</name>
<evidence type="ECO:0000313" key="2">
    <source>
        <dbReference type="Proteomes" id="UP001148629"/>
    </source>
</evidence>
<accession>A0ACC1SNS9</accession>
<sequence length="525" mass="57233">MADTFIDDAATMKKKNPIDGSILDKRPTVDEDDAKLHDVGVESSGLQRNFNLWSLLFMSFCTSVTWEAISSASAQALTSGGSSSFVWGFVASAIGTMLIASCLAEYAGMIPTAGGQYHYVAKLSPPKYRRIFAWFAGWITMIGWVTCSLAGIFATAMQIQAWAILFSDNYVYERWHTSLLTIGLTTVFTLFAIFDIKHLHQVIFVAMFAHVFGYFATSIYLLTHVTPKNSAEHVFKDFTNLSGLLQIAWSIGLLTSAVSFVGWDSSTHMAEEMTLAAQNLPRTMIANIAVSGLATFPWVIAVAFCFVDVQGVLAGPVGRISPFVQLYYNVSGGNQAATIGLTSFLPIISFCGTGTSVISATSRIIWSFARDGGLPVYFVHVDEKTKVPVRAIVLTWGLISALSLTYIGNATAYYGISSATTVSLIISYAFPIFINVVWGFKYCNLQRGGFTLGRWHRPIAIAALCWSTYLTIFLCFPTLYPITPANMNYASLVIGAGGIVAVISWITHGRHYYTGVGEILQGHAI</sequence>
<reference evidence="1" key="1">
    <citation type="submission" date="2022-08" db="EMBL/GenBank/DDBJ databases">
        <title>Genome Sequence of Fusarium decemcellulare.</title>
        <authorList>
            <person name="Buettner E."/>
        </authorList>
    </citation>
    <scope>NUCLEOTIDE SEQUENCE</scope>
    <source>
        <strain evidence="1">Babe19</strain>
    </source>
</reference>
<evidence type="ECO:0000313" key="1">
    <source>
        <dbReference type="EMBL" id="KAJ3543576.1"/>
    </source>
</evidence>
<protein>
    <submittedName>
        <fullName evidence="1">Uncharacterized protein</fullName>
    </submittedName>
</protein>
<dbReference type="Proteomes" id="UP001148629">
    <property type="component" value="Unassembled WGS sequence"/>
</dbReference>
<gene>
    <name evidence="1" type="ORF">NM208_g3504</name>
</gene>